<keyword evidence="1 2" id="KW-0812">Transmembrane</keyword>
<keyword evidence="1" id="KW-1133">Transmembrane helix</keyword>
<reference evidence="3" key="1">
    <citation type="journal article" date="2006" name="PLoS Biol.">
        <title>Macronuclear genome sequence of the ciliate Tetrahymena thermophila, a model eukaryote.</title>
        <authorList>
            <person name="Eisen J.A."/>
            <person name="Coyne R.S."/>
            <person name="Wu M."/>
            <person name="Wu D."/>
            <person name="Thiagarajan M."/>
            <person name="Wortman J.R."/>
            <person name="Badger J.H."/>
            <person name="Ren Q."/>
            <person name="Amedeo P."/>
            <person name="Jones K.M."/>
            <person name="Tallon L.J."/>
            <person name="Delcher A.L."/>
            <person name="Salzberg S.L."/>
            <person name="Silva J.C."/>
            <person name="Haas B.J."/>
            <person name="Majoros W.H."/>
            <person name="Farzad M."/>
            <person name="Carlton J.M."/>
            <person name="Smith R.K. Jr."/>
            <person name="Garg J."/>
            <person name="Pearlman R.E."/>
            <person name="Karrer K.M."/>
            <person name="Sun L."/>
            <person name="Manning G."/>
            <person name="Elde N.C."/>
            <person name="Turkewitz A.P."/>
            <person name="Asai D.J."/>
            <person name="Wilkes D.E."/>
            <person name="Wang Y."/>
            <person name="Cai H."/>
            <person name="Collins K."/>
            <person name="Stewart B.A."/>
            <person name="Lee S.R."/>
            <person name="Wilamowska K."/>
            <person name="Weinberg Z."/>
            <person name="Ruzzo W.L."/>
            <person name="Wloga D."/>
            <person name="Gaertig J."/>
            <person name="Frankel J."/>
            <person name="Tsao C.-C."/>
            <person name="Gorovsky M.A."/>
            <person name="Keeling P.J."/>
            <person name="Waller R.F."/>
            <person name="Patron N.J."/>
            <person name="Cherry J.M."/>
            <person name="Stover N.A."/>
            <person name="Krieger C.J."/>
            <person name="del Toro C."/>
            <person name="Ryder H.F."/>
            <person name="Williamson S.C."/>
            <person name="Barbeau R.A."/>
            <person name="Hamilton E.P."/>
            <person name="Orias E."/>
        </authorList>
    </citation>
    <scope>NUCLEOTIDE SEQUENCE [LARGE SCALE GENOMIC DNA]</scope>
    <source>
        <strain evidence="3">SB210</strain>
    </source>
</reference>
<sequence length="167" mass="20448">MDQVCGFLIILFVYFFCLLPFFCLFFQQVGRQVGCFCLWFFFVIKVSIIIFRQAIKLSFSYTSSNETVTQVRIQHYKNYMISDLFKDTANRLKQRLIFLFVYILFFIEIFMSVYLFVCVFSVERQIIQRVIDKRGAKYRFQYLKQIIKLRFYLFIFNQIIFIYLFSQ</sequence>
<keyword evidence="1" id="KW-0472">Membrane</keyword>
<feature type="transmembrane region" description="Helical" evidence="1">
    <location>
        <begin position="33"/>
        <end position="55"/>
    </location>
</feature>
<dbReference type="Proteomes" id="UP000009168">
    <property type="component" value="Unassembled WGS sequence"/>
</dbReference>
<dbReference type="GeneID" id="7840186"/>
<organism evidence="2 3">
    <name type="scientific">Tetrahymena thermophila (strain SB210)</name>
    <dbReference type="NCBI Taxonomy" id="312017"/>
    <lineage>
        <taxon>Eukaryota</taxon>
        <taxon>Sar</taxon>
        <taxon>Alveolata</taxon>
        <taxon>Ciliophora</taxon>
        <taxon>Intramacronucleata</taxon>
        <taxon>Oligohymenophorea</taxon>
        <taxon>Hymenostomatida</taxon>
        <taxon>Tetrahymenina</taxon>
        <taxon>Tetrahymenidae</taxon>
        <taxon>Tetrahymena</taxon>
    </lineage>
</organism>
<dbReference type="AlphaFoldDB" id="A4VEE3"/>
<feature type="transmembrane region" description="Helical" evidence="1">
    <location>
        <begin position="149"/>
        <end position="166"/>
    </location>
</feature>
<feature type="transmembrane region" description="Helical" evidence="1">
    <location>
        <begin position="6"/>
        <end position="26"/>
    </location>
</feature>
<dbReference type="RefSeq" id="XP_001470619.1">
    <property type="nucleotide sequence ID" value="XM_001470582.2"/>
</dbReference>
<feature type="transmembrane region" description="Helical" evidence="1">
    <location>
        <begin position="96"/>
        <end position="122"/>
    </location>
</feature>
<name>A4VEE3_TETTS</name>
<proteinExistence type="predicted"/>
<dbReference type="EMBL" id="GG662794">
    <property type="protein sequence ID" value="EDK31895.1"/>
    <property type="molecule type" value="Genomic_DNA"/>
</dbReference>
<evidence type="ECO:0000313" key="3">
    <source>
        <dbReference type="Proteomes" id="UP000009168"/>
    </source>
</evidence>
<accession>A4VEE3</accession>
<protein>
    <submittedName>
        <fullName evidence="2">Transmembrane protein, putative</fullName>
    </submittedName>
</protein>
<dbReference type="KEGG" id="tet:TTHERM_00705239"/>
<dbReference type="InParanoid" id="A4VEE3"/>
<gene>
    <name evidence="2" type="ORF">TTHERM_00705239</name>
</gene>
<evidence type="ECO:0000313" key="2">
    <source>
        <dbReference type="EMBL" id="EDK31895.1"/>
    </source>
</evidence>
<dbReference type="HOGENOM" id="CLU_1597804_0_0_1"/>
<keyword evidence="3" id="KW-1185">Reference proteome</keyword>
<evidence type="ECO:0000256" key="1">
    <source>
        <dbReference type="SAM" id="Phobius"/>
    </source>
</evidence>